<comment type="caution">
    <text evidence="2">The sequence shown here is derived from an EMBL/GenBank/DDBJ whole genome shotgun (WGS) entry which is preliminary data.</text>
</comment>
<feature type="region of interest" description="Disordered" evidence="1">
    <location>
        <begin position="115"/>
        <end position="154"/>
    </location>
</feature>
<dbReference type="Proteomes" id="UP000647017">
    <property type="component" value="Unassembled WGS sequence"/>
</dbReference>
<dbReference type="EMBL" id="BOOZ01000014">
    <property type="protein sequence ID" value="GIJ09654.1"/>
    <property type="molecule type" value="Genomic_DNA"/>
</dbReference>
<protein>
    <submittedName>
        <fullName evidence="2">Uncharacterized protein</fullName>
    </submittedName>
</protein>
<sequence length="220" mass="23461">MLDNTKDPTDIVRLATAEALRRIAGETLLTGIVGSRMSALGGGLRDVLRCALVAQRVAAPTRLITLCRDLALGPDAFDLLGHHLLGALVGYRPGPDALVRVGGALGLARRELFAHRHPGPGDPHRQPARVGSRNSAAVRYRSAKPPEHLPSPPSWTCTGCGQEWPCAVKQSQLLAEFGGARAALAVYLGSCLLAAARDLPGLPLARARNRFLGWLPRRPF</sequence>
<proteinExistence type="predicted"/>
<gene>
    <name evidence="2" type="ORF">Van01_28680</name>
</gene>
<evidence type="ECO:0000256" key="1">
    <source>
        <dbReference type="SAM" id="MobiDB-lite"/>
    </source>
</evidence>
<reference evidence="2 3" key="1">
    <citation type="submission" date="2021-01" db="EMBL/GenBank/DDBJ databases">
        <title>Whole genome shotgun sequence of Verrucosispora andamanensis NBRC 109075.</title>
        <authorList>
            <person name="Komaki H."/>
            <person name="Tamura T."/>
        </authorList>
    </citation>
    <scope>NUCLEOTIDE SEQUENCE [LARGE SCALE GENOMIC DNA]</scope>
    <source>
        <strain evidence="2 3">NBRC 109075</strain>
    </source>
</reference>
<organism evidence="2 3">
    <name type="scientific">Micromonospora andamanensis</name>
    <dbReference type="NCBI Taxonomy" id="1287068"/>
    <lineage>
        <taxon>Bacteria</taxon>
        <taxon>Bacillati</taxon>
        <taxon>Actinomycetota</taxon>
        <taxon>Actinomycetes</taxon>
        <taxon>Micromonosporales</taxon>
        <taxon>Micromonosporaceae</taxon>
        <taxon>Micromonospora</taxon>
    </lineage>
</organism>
<accession>A0ABQ4HVJ8</accession>
<name>A0ABQ4HVJ8_9ACTN</name>
<keyword evidence="3" id="KW-1185">Reference proteome</keyword>
<evidence type="ECO:0000313" key="3">
    <source>
        <dbReference type="Proteomes" id="UP000647017"/>
    </source>
</evidence>
<evidence type="ECO:0000313" key="2">
    <source>
        <dbReference type="EMBL" id="GIJ09654.1"/>
    </source>
</evidence>